<dbReference type="InterPro" id="IPR015943">
    <property type="entry name" value="WD40/YVTN_repeat-like_dom_sf"/>
</dbReference>
<feature type="region of interest" description="Disordered" evidence="1">
    <location>
        <begin position="430"/>
        <end position="494"/>
    </location>
</feature>
<dbReference type="PANTHER" id="PTHR34512">
    <property type="entry name" value="CELL SURFACE PROTEIN"/>
    <property type="match status" value="1"/>
</dbReference>
<dbReference type="RefSeq" id="WP_247993126.1">
    <property type="nucleotide sequence ID" value="NZ_CP096019.1"/>
</dbReference>
<evidence type="ECO:0000313" key="3">
    <source>
        <dbReference type="EMBL" id="UPM42453.1"/>
    </source>
</evidence>
<dbReference type="EMBL" id="CP096019">
    <property type="protein sequence ID" value="UPM42453.1"/>
    <property type="molecule type" value="Genomic_DNA"/>
</dbReference>
<dbReference type="SUPFAM" id="SSF50998">
    <property type="entry name" value="Quinoprotein alcohol dehydrogenase-like"/>
    <property type="match status" value="1"/>
</dbReference>
<feature type="region of interest" description="Disordered" evidence="1">
    <location>
        <begin position="28"/>
        <end position="54"/>
    </location>
</feature>
<organism evidence="3 4">
    <name type="scientific">Halocatena salina</name>
    <dbReference type="NCBI Taxonomy" id="2934340"/>
    <lineage>
        <taxon>Archaea</taxon>
        <taxon>Methanobacteriati</taxon>
        <taxon>Methanobacteriota</taxon>
        <taxon>Stenosarchaea group</taxon>
        <taxon>Halobacteria</taxon>
        <taxon>Halobacteriales</taxon>
        <taxon>Natronomonadaceae</taxon>
        <taxon>Halocatena</taxon>
    </lineage>
</organism>
<dbReference type="InterPro" id="IPR011047">
    <property type="entry name" value="Quinoprotein_ADH-like_sf"/>
</dbReference>
<keyword evidence="4" id="KW-1185">Reference proteome</keyword>
<feature type="compositionally biased region" description="Polar residues" evidence="1">
    <location>
        <begin position="431"/>
        <end position="444"/>
    </location>
</feature>
<dbReference type="SMART" id="SM00564">
    <property type="entry name" value="PQQ"/>
    <property type="match status" value="6"/>
</dbReference>
<evidence type="ECO:0000313" key="4">
    <source>
        <dbReference type="Proteomes" id="UP000831768"/>
    </source>
</evidence>
<reference evidence="3" key="1">
    <citation type="submission" date="2022-04" db="EMBL/GenBank/DDBJ databases">
        <title>Halocatena sp. nov., isolated from a salt lake.</title>
        <authorList>
            <person name="Cui H.-L."/>
        </authorList>
    </citation>
    <scope>NUCLEOTIDE SEQUENCE</scope>
    <source>
        <strain evidence="3">AD-1</strain>
    </source>
</reference>
<dbReference type="Proteomes" id="UP000831768">
    <property type="component" value="Chromosome"/>
</dbReference>
<proteinExistence type="predicted"/>
<dbReference type="Gene3D" id="2.130.10.10">
    <property type="entry name" value="YVTN repeat-like/Quinoprotein amine dehydrogenase"/>
    <property type="match status" value="2"/>
</dbReference>
<evidence type="ECO:0000259" key="2">
    <source>
        <dbReference type="Pfam" id="PF13360"/>
    </source>
</evidence>
<accession>A0A8U0A381</accession>
<feature type="domain" description="Pyrrolo-quinoline quinone repeat" evidence="2">
    <location>
        <begin position="251"/>
        <end position="402"/>
    </location>
</feature>
<gene>
    <name evidence="3" type="ORF">MW046_10865</name>
</gene>
<dbReference type="PROSITE" id="PS51318">
    <property type="entry name" value="TAT"/>
    <property type="match status" value="1"/>
</dbReference>
<sequence>MKLQRISINRRSFLSGAAAAVVGTGVTLGTSDPIRAQSEPTGEEHWTHPTGNAASTAFNRGGVGPTGDVSVAWEGGAGGYHSDVSVKAVVDGTVYVTDGSLGALDAEDGTELWEFRAEIPDREFSDTPAAAIESATVMDGVVYAPVRIGAYDSENIYRTEHTAVVAVDAETGDKLWRRDAPVAGMFSTTTAVDGSLFVRGPDLGGGKGRFVYALDANDGSVRWRQSIEVESWDNSPSIVADGSVFIAPANGVNAYDAATGDLVWEALPRVKDLSVAMVSDSTLFVSESTEPGATIIALEAASGDEQWKTSYSGDVKVDIGTVDMERLYVSMNEDADVIALDRTDGSEAWRATIPQPPIPPEEPPAKPIPARGMARVGGLLYIGGAALQPSDGSIVWKQGVEEPWIAGYWLDAVAGGRVYLSGDSLVVMEGTETQTKTQTPQSDTEQTDDRIETTLNTPDTTTQKHDGTTQRPDETTPRPEPNRTNTTVTDGPGFGVVTTVAGGGVGAWQFFTN</sequence>
<feature type="domain" description="Pyrrolo-quinoline quinone repeat" evidence="2">
    <location>
        <begin position="34"/>
        <end position="140"/>
    </location>
</feature>
<dbReference type="PANTHER" id="PTHR34512:SF30">
    <property type="entry name" value="OUTER MEMBRANE PROTEIN ASSEMBLY FACTOR BAMB"/>
    <property type="match status" value="1"/>
</dbReference>
<dbReference type="InterPro" id="IPR006311">
    <property type="entry name" value="TAT_signal"/>
</dbReference>
<name>A0A8U0A381_9EURY</name>
<dbReference type="KEGG" id="haad:MW046_10865"/>
<dbReference type="InterPro" id="IPR002372">
    <property type="entry name" value="PQQ_rpt_dom"/>
</dbReference>
<dbReference type="Pfam" id="PF13360">
    <property type="entry name" value="PQQ_2"/>
    <property type="match status" value="2"/>
</dbReference>
<feature type="compositionally biased region" description="Low complexity" evidence="1">
    <location>
        <begin position="482"/>
        <end position="494"/>
    </location>
</feature>
<dbReference type="GeneID" id="71928554"/>
<evidence type="ECO:0000256" key="1">
    <source>
        <dbReference type="SAM" id="MobiDB-lite"/>
    </source>
</evidence>
<protein>
    <submittedName>
        <fullName evidence="3">PQQ-binding-like beta-propeller repeat protein</fullName>
    </submittedName>
</protein>
<feature type="compositionally biased region" description="Basic and acidic residues" evidence="1">
    <location>
        <begin position="462"/>
        <end position="481"/>
    </location>
</feature>
<dbReference type="InterPro" id="IPR018391">
    <property type="entry name" value="PQQ_b-propeller_rpt"/>
</dbReference>
<dbReference type="AlphaFoldDB" id="A0A8U0A381"/>